<comment type="caution">
    <text evidence="3">The sequence shown here is derived from an EMBL/GenBank/DDBJ whole genome shotgun (WGS) entry which is preliminary data.</text>
</comment>
<dbReference type="Pfam" id="PF02272">
    <property type="entry name" value="DHHA1"/>
    <property type="match status" value="1"/>
</dbReference>
<reference evidence="3 4" key="1">
    <citation type="journal article" date="2021" name="Sci. Rep.">
        <title>The distribution of antibiotic resistance genes in chicken gut microbiota commensals.</title>
        <authorList>
            <person name="Juricova H."/>
            <person name="Matiasovicova J."/>
            <person name="Kubasova T."/>
            <person name="Cejkova D."/>
            <person name="Rychlik I."/>
        </authorList>
    </citation>
    <scope>NUCLEOTIDE SEQUENCE [LARGE SCALE GENOMIC DNA]</scope>
    <source>
        <strain evidence="3 4">An411</strain>
    </source>
</reference>
<dbReference type="EMBL" id="JACSNX010000032">
    <property type="protein sequence ID" value="MBM6852398.1"/>
    <property type="molecule type" value="Genomic_DNA"/>
</dbReference>
<evidence type="ECO:0000259" key="1">
    <source>
        <dbReference type="Pfam" id="PF01368"/>
    </source>
</evidence>
<dbReference type="PANTHER" id="PTHR47618:SF1">
    <property type="entry name" value="BIFUNCTIONAL OLIGORIBONUCLEASE AND PAP PHOSPHATASE NRNA"/>
    <property type="match status" value="1"/>
</dbReference>
<feature type="domain" description="DDH" evidence="1">
    <location>
        <begin position="16"/>
        <end position="148"/>
    </location>
</feature>
<keyword evidence="4" id="KW-1185">Reference proteome</keyword>
<dbReference type="Gene3D" id="3.10.310.30">
    <property type="match status" value="1"/>
</dbReference>
<evidence type="ECO:0000313" key="3">
    <source>
        <dbReference type="EMBL" id="MBM6852398.1"/>
    </source>
</evidence>
<sequence>MLTVSQAAELLRTFDNVLILTHVRPDGDTVGCAAALCAGLRRLGKTAYLLPNPELTDTTAPYFRPYEAPEGFTPDKVVSTDIATAGLFPENAKPYAERVDLAIDHHPSFESFGRENIVRPEAAACGELIYDILAQLGPITAELALPLYVAVSTDTGCFAYANTTAQTHAVAAALLRTGIDYQTVNKVFFRTKSRKRMQLEAAILNDCEFYDHDRVAVLSVPLSLMERLQATETDAEDLSALGPQIEGVDCAITMRELRPDVWKMSLRTGERVNATEVCRLLGGGGHAAAAGCTVEAPWAEAKRQILAAVAQVVPDCRIDN</sequence>
<evidence type="ECO:0000259" key="2">
    <source>
        <dbReference type="Pfam" id="PF02272"/>
    </source>
</evidence>
<dbReference type="Gene3D" id="3.90.1640.10">
    <property type="entry name" value="inorganic pyrophosphatase (n-terminal core)"/>
    <property type="match status" value="1"/>
</dbReference>
<dbReference type="InterPro" id="IPR051319">
    <property type="entry name" value="Oligoribo/pAp-PDE_c-di-AMP_PDE"/>
</dbReference>
<proteinExistence type="predicted"/>
<name>A0ABS2FYK5_9FIRM</name>
<dbReference type="Proteomes" id="UP000719500">
    <property type="component" value="Unassembled WGS sequence"/>
</dbReference>
<dbReference type="PANTHER" id="PTHR47618">
    <property type="entry name" value="BIFUNCTIONAL OLIGORIBONUCLEASE AND PAP PHOSPHATASE NRNA"/>
    <property type="match status" value="1"/>
</dbReference>
<dbReference type="SUPFAM" id="SSF64182">
    <property type="entry name" value="DHH phosphoesterases"/>
    <property type="match status" value="1"/>
</dbReference>
<dbReference type="InterPro" id="IPR038763">
    <property type="entry name" value="DHH_sf"/>
</dbReference>
<dbReference type="InterPro" id="IPR003156">
    <property type="entry name" value="DHHA1_dom"/>
</dbReference>
<organism evidence="3 4">
    <name type="scientific">Oscillibacter valericigenes</name>
    <dbReference type="NCBI Taxonomy" id="351091"/>
    <lineage>
        <taxon>Bacteria</taxon>
        <taxon>Bacillati</taxon>
        <taxon>Bacillota</taxon>
        <taxon>Clostridia</taxon>
        <taxon>Eubacteriales</taxon>
        <taxon>Oscillospiraceae</taxon>
        <taxon>Oscillibacter</taxon>
    </lineage>
</organism>
<dbReference type="Pfam" id="PF01368">
    <property type="entry name" value="DHH"/>
    <property type="match status" value="1"/>
</dbReference>
<accession>A0ABS2FYK5</accession>
<dbReference type="RefSeq" id="WP_204805691.1">
    <property type="nucleotide sequence ID" value="NZ_JACSNX010000032.1"/>
</dbReference>
<dbReference type="InterPro" id="IPR001667">
    <property type="entry name" value="DDH_dom"/>
</dbReference>
<feature type="domain" description="DHHA1" evidence="2">
    <location>
        <begin position="252"/>
        <end position="313"/>
    </location>
</feature>
<gene>
    <name evidence="3" type="ORF">H9X91_13220</name>
</gene>
<protein>
    <submittedName>
        <fullName evidence="3">DHH family phosphoesterase</fullName>
    </submittedName>
</protein>
<evidence type="ECO:0000313" key="4">
    <source>
        <dbReference type="Proteomes" id="UP000719500"/>
    </source>
</evidence>